<dbReference type="Gene3D" id="4.10.75.10">
    <property type="entry name" value="Elafin-like"/>
    <property type="match status" value="1"/>
</dbReference>
<dbReference type="InterPro" id="IPR040957">
    <property type="entry name" value="Anosmin-1_Cys_box"/>
</dbReference>
<dbReference type="CDD" id="cd00199">
    <property type="entry name" value="WAP"/>
    <property type="match status" value="1"/>
</dbReference>
<dbReference type="GO" id="GO:0030414">
    <property type="term" value="F:peptidase inhibitor activity"/>
    <property type="evidence" value="ECO:0007669"/>
    <property type="project" value="InterPro"/>
</dbReference>
<name>A0A4W3IFM8_CALMI</name>
<sequence length="607" mass="68458">MGCNGNFFLFYIFQCLQPCKELWDTDHNQCWQRCEKHHECLTSCEFLKSIQTVKQGNCPPPQRASGFAAACVQSCTTDTECPAARKCCPNGCGQTCQTPTHMFKGVPLKPRKELSYKEGRSGDLSVTWMSRFNVSMEPVFYILQRRWNSGIHPSEDEASEWETVAQTTKEHILLKDTQPSRWYQFRVAAVNVHGTRGYTTPSKHFHCSRGEGGMELILWPQFIMGSGQTMNCAPRNVQKGNWTARHDGTFIVPIQWDPPREEDVAIHHYKVFWSQRLSRKGMLPVRRENWKITEGVSSKLSGGEENLELEELLPNTDYLVQVQAVAIWGQKRLKSKKALLFFNTPWIPGSTAGKGSNELPSSRSKLGIRRLEAAAPYYHGNQLQVKVYWNKDLNSYLLKWAPESCSRNASQVQQHTTVRETHFIITGLLFACEYKVTVQPLLPQGQGAEVVTYVMTPQCSSLVKVKRSKRLLCTKDGDPGSGKVTLRPERLTAAFIAVNGSVTGEFHWRVSLNQHLHQPVTGYQLNWTKVSTVNRPVTGPDILPDVVPAISQMQILPPNQPFMTIPNLQPSTLYQIKVQIMSTMGKGPATVKTFQIPQLAASPHEGQ</sequence>
<reference evidence="3" key="5">
    <citation type="submission" date="2025-09" db="UniProtKB">
        <authorList>
            <consortium name="Ensembl"/>
        </authorList>
    </citation>
    <scope>IDENTIFICATION</scope>
</reference>
<dbReference type="InterPro" id="IPR008197">
    <property type="entry name" value="WAP_dom"/>
</dbReference>
<dbReference type="SUPFAM" id="SSF49265">
    <property type="entry name" value="Fibronectin type III"/>
    <property type="match status" value="2"/>
</dbReference>
<feature type="domain" description="Fibronectin type-III" evidence="1">
    <location>
        <begin position="233"/>
        <end position="347"/>
    </location>
</feature>
<dbReference type="InterPro" id="IPR036116">
    <property type="entry name" value="FN3_sf"/>
</dbReference>
<evidence type="ECO:0000259" key="1">
    <source>
        <dbReference type="PROSITE" id="PS50853"/>
    </source>
</evidence>
<dbReference type="PROSITE" id="PS51390">
    <property type="entry name" value="WAP"/>
    <property type="match status" value="1"/>
</dbReference>
<dbReference type="STRING" id="7868.ENSCMIP00000019689"/>
<dbReference type="InParanoid" id="A0A4W3IFM8"/>
<reference evidence="4" key="3">
    <citation type="journal article" date="2014" name="Nature">
        <title>Elephant shark genome provides unique insights into gnathostome evolution.</title>
        <authorList>
            <consortium name="International Elephant Shark Genome Sequencing Consortium"/>
            <person name="Venkatesh B."/>
            <person name="Lee A.P."/>
            <person name="Ravi V."/>
            <person name="Maurya A.K."/>
            <person name="Lian M.M."/>
            <person name="Swann J.B."/>
            <person name="Ohta Y."/>
            <person name="Flajnik M.F."/>
            <person name="Sutoh Y."/>
            <person name="Kasahara M."/>
            <person name="Hoon S."/>
            <person name="Gangu V."/>
            <person name="Roy S.W."/>
            <person name="Irimia M."/>
            <person name="Korzh V."/>
            <person name="Kondrychyn I."/>
            <person name="Lim Z.W."/>
            <person name="Tay B.H."/>
            <person name="Tohari S."/>
            <person name="Kong K.W."/>
            <person name="Ho S."/>
            <person name="Lorente-Galdos B."/>
            <person name="Quilez J."/>
            <person name="Marques-Bonet T."/>
            <person name="Raney B.J."/>
            <person name="Ingham P.W."/>
            <person name="Tay A."/>
            <person name="Hillier L.W."/>
            <person name="Minx P."/>
            <person name="Boehm T."/>
            <person name="Wilson R.K."/>
            <person name="Brenner S."/>
            <person name="Warren W.C."/>
        </authorList>
    </citation>
    <scope>NUCLEOTIDE SEQUENCE [LARGE SCALE GENOMIC DNA]</scope>
</reference>
<evidence type="ECO:0000313" key="4">
    <source>
        <dbReference type="Proteomes" id="UP000314986"/>
    </source>
</evidence>
<dbReference type="OMA" id="VVYILRW"/>
<protein>
    <submittedName>
        <fullName evidence="3">Anosmin-1-like</fullName>
    </submittedName>
</protein>
<evidence type="ECO:0000313" key="3">
    <source>
        <dbReference type="Ensembl" id="ENSCMIP00000019689.1"/>
    </source>
</evidence>
<dbReference type="FunFam" id="4.10.75.10:FF:000001">
    <property type="entry name" value="Anosmin 1"/>
    <property type="match status" value="1"/>
</dbReference>
<dbReference type="Pfam" id="PF17869">
    <property type="entry name" value="Cys_box"/>
    <property type="match status" value="1"/>
</dbReference>
<dbReference type="CDD" id="cd00063">
    <property type="entry name" value="FN3"/>
    <property type="match status" value="2"/>
</dbReference>
<dbReference type="Pfam" id="PF00095">
    <property type="entry name" value="WAP"/>
    <property type="match status" value="1"/>
</dbReference>
<dbReference type="GO" id="GO:0005576">
    <property type="term" value="C:extracellular region"/>
    <property type="evidence" value="ECO:0007669"/>
    <property type="project" value="InterPro"/>
</dbReference>
<dbReference type="Proteomes" id="UP000314986">
    <property type="component" value="Unassembled WGS sequence"/>
</dbReference>
<dbReference type="PROSITE" id="PS50853">
    <property type="entry name" value="FN3"/>
    <property type="match status" value="3"/>
</dbReference>
<dbReference type="SMART" id="SM00060">
    <property type="entry name" value="FN3"/>
    <property type="match status" value="4"/>
</dbReference>
<dbReference type="SMART" id="SM00217">
    <property type="entry name" value="WAP"/>
    <property type="match status" value="1"/>
</dbReference>
<dbReference type="AlphaFoldDB" id="A0A4W3IFM8"/>
<accession>A0A4W3IFM8</accession>
<dbReference type="Ensembl" id="ENSCMIT00000020056.1">
    <property type="protein sequence ID" value="ENSCMIP00000019689.1"/>
    <property type="gene ID" value="ENSCMIG00000009130.1"/>
</dbReference>
<dbReference type="GeneTree" id="ENSGT00440000033720"/>
<dbReference type="Gene3D" id="2.60.40.10">
    <property type="entry name" value="Immunoglobulins"/>
    <property type="match status" value="3"/>
</dbReference>
<dbReference type="InterPro" id="IPR042447">
    <property type="entry name" value="Anosmin-1"/>
</dbReference>
<dbReference type="PRINTS" id="PR00003">
    <property type="entry name" value="4DISULPHCORE"/>
</dbReference>
<dbReference type="PANTHER" id="PTHR14131:SF7">
    <property type="entry name" value="ANOSMIN 1B"/>
    <property type="match status" value="1"/>
</dbReference>
<dbReference type="InterPro" id="IPR013783">
    <property type="entry name" value="Ig-like_fold"/>
</dbReference>
<dbReference type="InterPro" id="IPR036645">
    <property type="entry name" value="Elafin-like_sf"/>
</dbReference>
<feature type="domain" description="Fibronectin type-III" evidence="1">
    <location>
        <begin position="487"/>
        <end position="599"/>
    </location>
</feature>
<dbReference type="GO" id="GO:0009986">
    <property type="term" value="C:cell surface"/>
    <property type="evidence" value="ECO:0007669"/>
    <property type="project" value="TreeGrafter"/>
</dbReference>
<dbReference type="PANTHER" id="PTHR14131">
    <property type="entry name" value="ANOSMIN"/>
    <property type="match status" value="1"/>
</dbReference>
<feature type="domain" description="WAP" evidence="2">
    <location>
        <begin position="51"/>
        <end position="100"/>
    </location>
</feature>
<dbReference type="GO" id="GO:0030182">
    <property type="term" value="P:neuron differentiation"/>
    <property type="evidence" value="ECO:0007669"/>
    <property type="project" value="TreeGrafter"/>
</dbReference>
<organism evidence="3 4">
    <name type="scientific">Callorhinchus milii</name>
    <name type="common">Ghost shark</name>
    <dbReference type="NCBI Taxonomy" id="7868"/>
    <lineage>
        <taxon>Eukaryota</taxon>
        <taxon>Metazoa</taxon>
        <taxon>Chordata</taxon>
        <taxon>Craniata</taxon>
        <taxon>Vertebrata</taxon>
        <taxon>Chondrichthyes</taxon>
        <taxon>Holocephali</taxon>
        <taxon>Chimaeriformes</taxon>
        <taxon>Callorhinchidae</taxon>
        <taxon>Callorhinchus</taxon>
    </lineage>
</organism>
<proteinExistence type="predicted"/>
<dbReference type="SUPFAM" id="SSF57256">
    <property type="entry name" value="Elafin-like"/>
    <property type="match status" value="1"/>
</dbReference>
<evidence type="ECO:0000259" key="2">
    <source>
        <dbReference type="PROSITE" id="PS51390"/>
    </source>
</evidence>
<feature type="domain" description="Fibronectin type-III" evidence="1">
    <location>
        <begin position="106"/>
        <end position="210"/>
    </location>
</feature>
<keyword evidence="4" id="KW-1185">Reference proteome</keyword>
<reference evidence="3" key="4">
    <citation type="submission" date="2025-08" db="UniProtKB">
        <authorList>
            <consortium name="Ensembl"/>
        </authorList>
    </citation>
    <scope>IDENTIFICATION</scope>
</reference>
<dbReference type="InterPro" id="IPR003961">
    <property type="entry name" value="FN3_dom"/>
</dbReference>
<dbReference type="Pfam" id="PF00041">
    <property type="entry name" value="fn3"/>
    <property type="match status" value="2"/>
</dbReference>
<reference evidence="4" key="2">
    <citation type="journal article" date="2007" name="PLoS Biol.">
        <title>Survey sequencing and comparative analysis of the elephant shark (Callorhinchus milii) genome.</title>
        <authorList>
            <person name="Venkatesh B."/>
            <person name="Kirkness E.F."/>
            <person name="Loh Y.H."/>
            <person name="Halpern A.L."/>
            <person name="Lee A.P."/>
            <person name="Johnson J."/>
            <person name="Dandona N."/>
            <person name="Viswanathan L.D."/>
            <person name="Tay A."/>
            <person name="Venter J.C."/>
            <person name="Strausberg R.L."/>
            <person name="Brenner S."/>
        </authorList>
    </citation>
    <scope>NUCLEOTIDE SEQUENCE [LARGE SCALE GENOMIC DNA]</scope>
</reference>
<reference evidence="4" key="1">
    <citation type="journal article" date="2006" name="Science">
        <title>Ancient noncoding elements conserved in the human genome.</title>
        <authorList>
            <person name="Venkatesh B."/>
            <person name="Kirkness E.F."/>
            <person name="Loh Y.H."/>
            <person name="Halpern A.L."/>
            <person name="Lee A.P."/>
            <person name="Johnson J."/>
            <person name="Dandona N."/>
            <person name="Viswanathan L.D."/>
            <person name="Tay A."/>
            <person name="Venter J.C."/>
            <person name="Strausberg R.L."/>
            <person name="Brenner S."/>
        </authorList>
    </citation>
    <scope>NUCLEOTIDE SEQUENCE [LARGE SCALE GENOMIC DNA]</scope>
</reference>